<protein>
    <recommendedName>
        <fullName evidence="2">Transposase</fullName>
    </recommendedName>
</protein>
<reference evidence="1" key="1">
    <citation type="submission" date="2024-05" db="EMBL/GenBank/DDBJ databases">
        <title>Planctomycetes of the genus Singulisphaera possess chitinolytic capabilities.</title>
        <authorList>
            <person name="Ivanova A."/>
        </authorList>
    </citation>
    <scope>NUCLEOTIDE SEQUENCE</scope>
    <source>
        <strain evidence="1">Ch08T</strain>
    </source>
</reference>
<accession>A0AAU7CMG9</accession>
<dbReference type="AlphaFoldDB" id="A0AAU7CMG9"/>
<gene>
    <name evidence="1" type="ORF">V5E97_09740</name>
</gene>
<sequence length="236" mass="26296">MRKPSDLTARFIAAKCPPCKDCGSRRLKEVRIKRGRHAAKVVCDGCDRFVAWIPKVRFVSCPPPAELLDRAVRLGRPAAHLRGESDEQITGAISVRAKMFAQAKRRRDLGRAMVLRAIADAGWFCANARAAYDKIVWPTPDQLDSPDEVEAPTIFTRPPSDPFDFLNSLRESEESLLDTGWFAVLDDRDLDQGGADLPRQLELEAAPPNDITEFPSCSQFCEGLQCINTIQARSSR</sequence>
<proteinExistence type="predicted"/>
<organism evidence="1">
    <name type="scientific">Singulisphaera sp. Ch08</name>
    <dbReference type="NCBI Taxonomy" id="3120278"/>
    <lineage>
        <taxon>Bacteria</taxon>
        <taxon>Pseudomonadati</taxon>
        <taxon>Planctomycetota</taxon>
        <taxon>Planctomycetia</taxon>
        <taxon>Isosphaerales</taxon>
        <taxon>Isosphaeraceae</taxon>
        <taxon>Singulisphaera</taxon>
    </lineage>
</organism>
<dbReference type="EMBL" id="CP155447">
    <property type="protein sequence ID" value="XBH06297.1"/>
    <property type="molecule type" value="Genomic_DNA"/>
</dbReference>
<evidence type="ECO:0008006" key="2">
    <source>
        <dbReference type="Google" id="ProtNLM"/>
    </source>
</evidence>
<dbReference type="RefSeq" id="WP_406699148.1">
    <property type="nucleotide sequence ID" value="NZ_CP155447.1"/>
</dbReference>
<name>A0AAU7CMG9_9BACT</name>
<evidence type="ECO:0000313" key="1">
    <source>
        <dbReference type="EMBL" id="XBH06297.1"/>
    </source>
</evidence>